<name>W5SL08_9SPIR</name>
<dbReference type="AlphaFoldDB" id="W5SL08"/>
<proteinExistence type="predicted"/>
<protein>
    <submittedName>
        <fullName evidence="1">Uncharacterized protein</fullName>
    </submittedName>
</protein>
<gene>
    <name evidence="1" type="ORF">BCD_1773</name>
</gene>
<keyword evidence="1" id="KW-0614">Plasmid</keyword>
<sequence>MCMLYKASFICFLLLKKSYKKIKQGGERNE</sequence>
<evidence type="ECO:0000313" key="1">
    <source>
        <dbReference type="EMBL" id="AHH07839.1"/>
    </source>
</evidence>
<dbReference type="HOGENOM" id="CLU_221360_0_0_12"/>
<accession>W5SL08</accession>
<organism evidence="1">
    <name type="scientific">Borrelia crocidurae DOU</name>
    <dbReference type="NCBI Taxonomy" id="1293575"/>
    <lineage>
        <taxon>Bacteria</taxon>
        <taxon>Pseudomonadati</taxon>
        <taxon>Spirochaetota</taxon>
        <taxon>Spirochaetia</taxon>
        <taxon>Spirochaetales</taxon>
        <taxon>Borreliaceae</taxon>
        <taxon>Borrelia</taxon>
    </lineage>
</organism>
<geneLocation type="plasmid" evidence="1">
    <name>unnamed</name>
</geneLocation>
<reference evidence="1" key="1">
    <citation type="submission" date="2013-02" db="EMBL/GenBank/DDBJ databases">
        <title>Comparative genomics of Borrelia species.</title>
        <authorList>
            <person name="Schwan T.G."/>
            <person name="Raffel S.J."/>
            <person name="Porcella S.F."/>
        </authorList>
    </citation>
    <scope>NUCLEOTIDE SEQUENCE</scope>
    <source>
        <strain evidence="1">DOU</strain>
        <plasmid evidence="1">unnamed</plasmid>
    </source>
</reference>
<dbReference type="EMBL" id="CP004339">
    <property type="protein sequence ID" value="AHH07839.1"/>
    <property type="molecule type" value="Genomic_DNA"/>
</dbReference>